<evidence type="ECO:0000256" key="11">
    <source>
        <dbReference type="ARBA" id="ARBA00031350"/>
    </source>
</evidence>
<dbReference type="SUPFAM" id="SSF53335">
    <property type="entry name" value="S-adenosyl-L-methionine-dependent methyltransferases"/>
    <property type="match status" value="1"/>
</dbReference>
<dbReference type="PANTHER" id="PTHR11579:SF0">
    <property type="entry name" value="PROTEIN-L-ISOASPARTATE(D-ASPARTATE) O-METHYLTRANSFERASE"/>
    <property type="match status" value="1"/>
</dbReference>
<dbReference type="CDD" id="cd02440">
    <property type="entry name" value="AdoMet_MTases"/>
    <property type="match status" value="1"/>
</dbReference>
<evidence type="ECO:0000256" key="10">
    <source>
        <dbReference type="ARBA" id="ARBA00031323"/>
    </source>
</evidence>
<evidence type="ECO:0000256" key="2">
    <source>
        <dbReference type="ARBA" id="ARBA00005369"/>
    </source>
</evidence>
<dbReference type="GO" id="GO:0032259">
    <property type="term" value="P:methylation"/>
    <property type="evidence" value="ECO:0007669"/>
    <property type="project" value="UniProtKB-KW"/>
</dbReference>
<evidence type="ECO:0000256" key="3">
    <source>
        <dbReference type="ARBA" id="ARBA00011890"/>
    </source>
</evidence>
<evidence type="ECO:0000313" key="12">
    <source>
        <dbReference type="EMBL" id="SDH72283.1"/>
    </source>
</evidence>
<dbReference type="Proteomes" id="UP000198923">
    <property type="component" value="Unassembled WGS sequence"/>
</dbReference>
<keyword evidence="5" id="KW-0963">Cytoplasm</keyword>
<dbReference type="Gene3D" id="3.40.50.150">
    <property type="entry name" value="Vaccinia Virus protein VP39"/>
    <property type="match status" value="1"/>
</dbReference>
<reference evidence="12 13" key="1">
    <citation type="submission" date="2016-10" db="EMBL/GenBank/DDBJ databases">
        <authorList>
            <person name="de Groot N.N."/>
        </authorList>
    </citation>
    <scope>NUCLEOTIDE SEQUENCE [LARGE SCALE GENOMIC DNA]</scope>
    <source>
        <strain evidence="12 13">CPCC 201354</strain>
    </source>
</reference>
<keyword evidence="6 12" id="KW-0489">Methyltransferase</keyword>
<evidence type="ECO:0000256" key="4">
    <source>
        <dbReference type="ARBA" id="ARBA00013346"/>
    </source>
</evidence>
<dbReference type="InterPro" id="IPR000682">
    <property type="entry name" value="PCMT"/>
</dbReference>
<evidence type="ECO:0000256" key="6">
    <source>
        <dbReference type="ARBA" id="ARBA00022603"/>
    </source>
</evidence>
<dbReference type="RefSeq" id="WP_093172388.1">
    <property type="nucleotide sequence ID" value="NZ_FNCN01000021.1"/>
</dbReference>
<evidence type="ECO:0000256" key="7">
    <source>
        <dbReference type="ARBA" id="ARBA00022679"/>
    </source>
</evidence>
<dbReference type="InterPro" id="IPR029063">
    <property type="entry name" value="SAM-dependent_MTases_sf"/>
</dbReference>
<dbReference type="AlphaFoldDB" id="A0A1G8EQV3"/>
<dbReference type="Pfam" id="PF01135">
    <property type="entry name" value="PCMT"/>
    <property type="match status" value="1"/>
</dbReference>
<comment type="subcellular location">
    <subcellularLocation>
        <location evidence="1">Cytoplasm</location>
    </subcellularLocation>
</comment>
<proteinExistence type="inferred from homology"/>
<evidence type="ECO:0000256" key="9">
    <source>
        <dbReference type="ARBA" id="ARBA00030757"/>
    </source>
</evidence>
<keyword evidence="8" id="KW-0949">S-adenosyl-L-methionine</keyword>
<gene>
    <name evidence="12" type="ORF">SAMN05421505_12117</name>
</gene>
<organism evidence="12 13">
    <name type="scientific">Sinosporangium album</name>
    <dbReference type="NCBI Taxonomy" id="504805"/>
    <lineage>
        <taxon>Bacteria</taxon>
        <taxon>Bacillati</taxon>
        <taxon>Actinomycetota</taxon>
        <taxon>Actinomycetes</taxon>
        <taxon>Streptosporangiales</taxon>
        <taxon>Streptosporangiaceae</taxon>
        <taxon>Sinosporangium</taxon>
    </lineage>
</organism>
<protein>
    <recommendedName>
        <fullName evidence="4">Protein-L-isoaspartate O-methyltransferase</fullName>
        <ecNumber evidence="3">2.1.1.77</ecNumber>
    </recommendedName>
    <alternativeName>
        <fullName evidence="11">L-isoaspartyl protein carboxyl methyltransferase</fullName>
    </alternativeName>
    <alternativeName>
        <fullName evidence="9">Protein L-isoaspartyl methyltransferase</fullName>
    </alternativeName>
    <alternativeName>
        <fullName evidence="10">Protein-beta-aspartate methyltransferase</fullName>
    </alternativeName>
</protein>
<evidence type="ECO:0000313" key="13">
    <source>
        <dbReference type="Proteomes" id="UP000198923"/>
    </source>
</evidence>
<sequence>MAGVMEGVWREHARRLADELASAGALTDPVWREAFVNVPRHVFLPSFYLRTGDPADDPRTGRRCSPESAGYLTAVYSDETLVTQYIEWGGWPWATSSSTRPSLMVRMLDALGVADGAAVLEIGTGTGYNAALLSERLGDRHVTSVDIDPGLVEVAEARLASLGLRPALAVHDGREGWPGRAPYDRLIATVAFDHVPMAWLEQVRPGGVIVADLRPAGAAWAGGLATLTVGADGTASGRMSASGSGFMSARETAGVPGFPRVAAMDRSDARRRRSRVGGKALLDPGFALVVWRHLPDMVVYPGGDKVTLVAGPSWAENVTTGPAEVVFGGPRDVWAVVEDAYVWWEEQGRPGVGDFGLTVAPDRQWMWLRTPDGPVVE</sequence>
<dbReference type="OrthoDB" id="3501659at2"/>
<dbReference type="GO" id="GO:0004719">
    <property type="term" value="F:protein-L-isoaspartate (D-aspartate) O-methyltransferase activity"/>
    <property type="evidence" value="ECO:0007669"/>
    <property type="project" value="UniProtKB-EC"/>
</dbReference>
<dbReference type="PANTHER" id="PTHR11579">
    <property type="entry name" value="PROTEIN-L-ISOASPARTATE O-METHYLTRANSFERASE"/>
    <property type="match status" value="1"/>
</dbReference>
<name>A0A1G8EQV3_9ACTN</name>
<dbReference type="GO" id="GO:0005737">
    <property type="term" value="C:cytoplasm"/>
    <property type="evidence" value="ECO:0007669"/>
    <property type="project" value="UniProtKB-SubCell"/>
</dbReference>
<keyword evidence="7 12" id="KW-0808">Transferase</keyword>
<keyword evidence="13" id="KW-1185">Reference proteome</keyword>
<comment type="similarity">
    <text evidence="2">Belongs to the methyltransferase superfamily. L-isoaspartyl/D-aspartyl protein methyltransferase family.</text>
</comment>
<dbReference type="EMBL" id="FNCN01000021">
    <property type="protein sequence ID" value="SDH72283.1"/>
    <property type="molecule type" value="Genomic_DNA"/>
</dbReference>
<dbReference type="EC" id="2.1.1.77" evidence="3"/>
<evidence type="ECO:0000256" key="8">
    <source>
        <dbReference type="ARBA" id="ARBA00022691"/>
    </source>
</evidence>
<evidence type="ECO:0000256" key="1">
    <source>
        <dbReference type="ARBA" id="ARBA00004496"/>
    </source>
</evidence>
<evidence type="ECO:0000256" key="5">
    <source>
        <dbReference type="ARBA" id="ARBA00022490"/>
    </source>
</evidence>
<accession>A0A1G8EQV3</accession>